<reference evidence="4 5" key="1">
    <citation type="journal article" date="2011" name="Stand. Genomic Sci.">
        <title>Complete genome sequence of Treponema succinifaciens type strain (6091).</title>
        <authorList>
            <person name="Han C."/>
            <person name="Gronow S."/>
            <person name="Teshima H."/>
            <person name="Lapidus A."/>
            <person name="Nolan M."/>
            <person name="Lucas S."/>
            <person name="Hammon N."/>
            <person name="Deshpande S."/>
            <person name="Cheng J.F."/>
            <person name="Zeytun A."/>
            <person name="Tapia R."/>
            <person name="Goodwin L."/>
            <person name="Pitluck S."/>
            <person name="Liolios K."/>
            <person name="Pagani I."/>
            <person name="Ivanova N."/>
            <person name="Mavromatis K."/>
            <person name="Mikhailova N."/>
            <person name="Huntemann M."/>
            <person name="Pati A."/>
            <person name="Chen A."/>
            <person name="Palaniappan K."/>
            <person name="Land M."/>
            <person name="Hauser L."/>
            <person name="Brambilla E.M."/>
            <person name="Rohde M."/>
            <person name="Goker M."/>
            <person name="Woyke T."/>
            <person name="Bristow J."/>
            <person name="Eisen J.A."/>
            <person name="Markowitz V."/>
            <person name="Hugenholtz P."/>
            <person name="Kyrpides N.C."/>
            <person name="Klenk H.P."/>
            <person name="Detter J.C."/>
        </authorList>
    </citation>
    <scope>NUCLEOTIDE SEQUENCE [LARGE SCALE GENOMIC DNA]</scope>
    <source>
        <strain evidence="5">ATCC 33096 / DSM 2489 / 6091</strain>
    </source>
</reference>
<sequence length="351" mass="39879">MILINGNFLCRNLTGIERFAWETCRQLDLIVSKEDNIALYAPANAKSVPEYKNIKIIVSKKSIKSFPFWDMGTFSSACKKLKATGLNFSNTAPLGKNCGISFIHDIYAKDFPQDFKTFKDKLIRLYCRLSYWNIAKNAKKIITVSQFSKERILKAYKVSPQIIEIIPNGWDHFKSIEPDNSIFEKFPKLEKGGFYFTLGSLSKRKNLKWIASYAKKNPEEKFAVSGKAISGLVPKELEDLQSLPNVTLLGYVTDGHVKSLMENCKAFVFPSYYEGFGIPPLEALSCKAKIIISKSASLPEIYGNSAHYIEWNNTDCNLNNLLKEKTESPEPILEKYTYKNSAEILKKIIKN</sequence>
<feature type="domain" description="Glycosyltransferase subfamily 4-like N-terminal" evidence="3">
    <location>
        <begin position="100"/>
        <end position="171"/>
    </location>
</feature>
<dbReference type="Gene3D" id="3.40.50.2000">
    <property type="entry name" value="Glycogen Phosphorylase B"/>
    <property type="match status" value="2"/>
</dbReference>
<keyword evidence="1 4" id="KW-0808">Transferase</keyword>
<organism evidence="4 5">
    <name type="scientific">Treponema succinifaciens (strain ATCC 33096 / DSM 2489 / 6091)</name>
    <dbReference type="NCBI Taxonomy" id="869209"/>
    <lineage>
        <taxon>Bacteria</taxon>
        <taxon>Pseudomonadati</taxon>
        <taxon>Spirochaetota</taxon>
        <taxon>Spirochaetia</taxon>
        <taxon>Spirochaetales</taxon>
        <taxon>Treponemataceae</taxon>
        <taxon>Treponema</taxon>
    </lineage>
</organism>
<protein>
    <submittedName>
        <fullName evidence="4">Glycosyl transferase group 1</fullName>
    </submittedName>
</protein>
<evidence type="ECO:0000313" key="4">
    <source>
        <dbReference type="EMBL" id="AEB14291.1"/>
    </source>
</evidence>
<name>F2NSQ3_TRES6</name>
<gene>
    <name evidence="4" type="ordered locus">Tresu_1385</name>
</gene>
<dbReference type="InterPro" id="IPR001296">
    <property type="entry name" value="Glyco_trans_1"/>
</dbReference>
<proteinExistence type="predicted"/>
<dbReference type="PANTHER" id="PTHR46401">
    <property type="entry name" value="GLYCOSYLTRANSFERASE WBBK-RELATED"/>
    <property type="match status" value="1"/>
</dbReference>
<dbReference type="KEGG" id="tsu:Tresu_1385"/>
<dbReference type="HOGENOM" id="CLU_009583_27_2_12"/>
<dbReference type="PANTHER" id="PTHR46401:SF2">
    <property type="entry name" value="GLYCOSYLTRANSFERASE WBBK-RELATED"/>
    <property type="match status" value="1"/>
</dbReference>
<dbReference type="InterPro" id="IPR028098">
    <property type="entry name" value="Glyco_trans_4-like_N"/>
</dbReference>
<keyword evidence="5" id="KW-1185">Reference proteome</keyword>
<dbReference type="OrthoDB" id="9797829at2"/>
<dbReference type="STRING" id="869209.Tresu_1385"/>
<dbReference type="GeneID" id="302998548"/>
<dbReference type="RefSeq" id="WP_013701574.1">
    <property type="nucleotide sequence ID" value="NC_015385.1"/>
</dbReference>
<evidence type="ECO:0000259" key="3">
    <source>
        <dbReference type="Pfam" id="PF13439"/>
    </source>
</evidence>
<evidence type="ECO:0000256" key="1">
    <source>
        <dbReference type="ARBA" id="ARBA00022679"/>
    </source>
</evidence>
<dbReference type="CDD" id="cd03809">
    <property type="entry name" value="GT4_MtfB-like"/>
    <property type="match status" value="1"/>
</dbReference>
<evidence type="ECO:0000259" key="2">
    <source>
        <dbReference type="Pfam" id="PF00534"/>
    </source>
</evidence>
<feature type="domain" description="Glycosyl transferase family 1" evidence="2">
    <location>
        <begin position="181"/>
        <end position="306"/>
    </location>
</feature>
<accession>F2NSQ3</accession>
<dbReference type="GO" id="GO:0009103">
    <property type="term" value="P:lipopolysaccharide biosynthetic process"/>
    <property type="evidence" value="ECO:0007669"/>
    <property type="project" value="TreeGrafter"/>
</dbReference>
<dbReference type="SUPFAM" id="SSF53756">
    <property type="entry name" value="UDP-Glycosyltransferase/glycogen phosphorylase"/>
    <property type="match status" value="1"/>
</dbReference>
<dbReference type="Proteomes" id="UP000006852">
    <property type="component" value="Chromosome"/>
</dbReference>
<dbReference type="eggNOG" id="COG0438">
    <property type="taxonomic scope" value="Bacteria"/>
</dbReference>
<dbReference type="GO" id="GO:0016757">
    <property type="term" value="F:glycosyltransferase activity"/>
    <property type="evidence" value="ECO:0007669"/>
    <property type="project" value="InterPro"/>
</dbReference>
<dbReference type="Pfam" id="PF13439">
    <property type="entry name" value="Glyco_transf_4"/>
    <property type="match status" value="1"/>
</dbReference>
<dbReference type="Pfam" id="PF00534">
    <property type="entry name" value="Glycos_transf_1"/>
    <property type="match status" value="1"/>
</dbReference>
<reference evidence="5" key="2">
    <citation type="submission" date="2011-04" db="EMBL/GenBank/DDBJ databases">
        <title>The complete genome of chromosome of Treponema succinifaciens DSM 2489.</title>
        <authorList>
            <person name="Lucas S."/>
            <person name="Copeland A."/>
            <person name="Lapidus A."/>
            <person name="Bruce D."/>
            <person name="Goodwin L."/>
            <person name="Pitluck S."/>
            <person name="Peters L."/>
            <person name="Kyrpides N."/>
            <person name="Mavromatis K."/>
            <person name="Ivanova N."/>
            <person name="Ovchinnikova G."/>
            <person name="Teshima H."/>
            <person name="Detter J.C."/>
            <person name="Tapia R."/>
            <person name="Han C."/>
            <person name="Land M."/>
            <person name="Hauser L."/>
            <person name="Markowitz V."/>
            <person name="Cheng J.-F."/>
            <person name="Hugenholtz P."/>
            <person name="Woyke T."/>
            <person name="Wu D."/>
            <person name="Gronow S."/>
            <person name="Wellnitz S."/>
            <person name="Brambilla E."/>
            <person name="Klenk H.-P."/>
            <person name="Eisen J.A."/>
        </authorList>
    </citation>
    <scope>NUCLEOTIDE SEQUENCE [LARGE SCALE GENOMIC DNA]</scope>
    <source>
        <strain evidence="5">ATCC 33096 / DSM 2489 / 6091</strain>
    </source>
</reference>
<dbReference type="EMBL" id="CP002631">
    <property type="protein sequence ID" value="AEB14291.1"/>
    <property type="molecule type" value="Genomic_DNA"/>
</dbReference>
<dbReference type="AlphaFoldDB" id="F2NSQ3"/>
<evidence type="ECO:0000313" key="5">
    <source>
        <dbReference type="Proteomes" id="UP000006852"/>
    </source>
</evidence>